<protein>
    <submittedName>
        <fullName evidence="4">UPF0749 protein</fullName>
    </submittedName>
</protein>
<dbReference type="InterPro" id="IPR010273">
    <property type="entry name" value="DUF881"/>
</dbReference>
<evidence type="ECO:0000313" key="5">
    <source>
        <dbReference type="Proteomes" id="UP000040576"/>
    </source>
</evidence>
<sequence>MINTQRKKAGKKMKINRVILSLVFLVLGFMIAFSYQLTKKQQSDTSMTDHEWERTIQLRNDLIDLEEKNRQLQKELNEKQAKIIAIENEMAENEKNLSKTAKEAEKLRMILGKVKVQGEGVIVTLNDGNYNHEEGNVNNFIVHEHHVLKTVNELYISGAEAIAINGKRLKNNSYIVCDGPVITVDGEQFPAPFIISAIGDKDTLEKALTIQGGVKDQLVSDNIVFKLEKLDRIVMDPTLGNRAD</sequence>
<dbReference type="PROSITE" id="PS50889">
    <property type="entry name" value="S4"/>
    <property type="match status" value="1"/>
</dbReference>
<evidence type="ECO:0000256" key="2">
    <source>
        <dbReference type="PROSITE-ProRule" id="PRU00182"/>
    </source>
</evidence>
<keyword evidence="3" id="KW-0175">Coiled coil</keyword>
<keyword evidence="5" id="KW-1185">Reference proteome</keyword>
<organism evidence="4 5">
    <name type="scientific">Caldibacillus thermoamylovorans</name>
    <dbReference type="NCBI Taxonomy" id="35841"/>
    <lineage>
        <taxon>Bacteria</taxon>
        <taxon>Bacillati</taxon>
        <taxon>Bacillota</taxon>
        <taxon>Bacilli</taxon>
        <taxon>Bacillales</taxon>
        <taxon>Bacillaceae</taxon>
        <taxon>Caldibacillus</taxon>
    </lineage>
</organism>
<dbReference type="Gene3D" id="3.30.70.1880">
    <property type="entry name" value="Protein of unknown function DUF881"/>
    <property type="match status" value="1"/>
</dbReference>
<comment type="similarity">
    <text evidence="1">Belongs to the UPF0749 family.</text>
</comment>
<dbReference type="Pfam" id="PF05949">
    <property type="entry name" value="DUF881"/>
    <property type="match status" value="1"/>
</dbReference>
<keyword evidence="2" id="KW-0694">RNA-binding</keyword>
<dbReference type="Proteomes" id="UP000040576">
    <property type="component" value="Unassembled WGS sequence"/>
</dbReference>
<evidence type="ECO:0000256" key="3">
    <source>
        <dbReference type="SAM" id="Coils"/>
    </source>
</evidence>
<evidence type="ECO:0000256" key="1">
    <source>
        <dbReference type="ARBA" id="ARBA00009108"/>
    </source>
</evidence>
<dbReference type="EMBL" id="CCRF01000045">
    <property type="protein sequence ID" value="CEE01310.1"/>
    <property type="molecule type" value="Genomic_DNA"/>
</dbReference>
<reference evidence="4 5" key="1">
    <citation type="submission" date="2014-07" db="EMBL/GenBank/DDBJ databases">
        <authorList>
            <person name="Wibberg Daniel"/>
        </authorList>
    </citation>
    <scope>NUCLEOTIDE SEQUENCE [LARGE SCALE GENOMIC DNA]</scope>
</reference>
<feature type="coiled-coil region" evidence="3">
    <location>
        <begin position="55"/>
        <end position="103"/>
    </location>
</feature>
<accession>A0A090J0G1</accession>
<gene>
    <name evidence="4" type="primary">ylxW</name>
    <name evidence="4" type="ORF">BT1A1_1481</name>
</gene>
<dbReference type="PANTHER" id="PTHR37313:SF2">
    <property type="entry name" value="UPF0749 PROTEIN YLXX"/>
    <property type="match status" value="1"/>
</dbReference>
<proteinExistence type="inferred from homology"/>
<dbReference type="AlphaFoldDB" id="A0A090J0G1"/>
<dbReference type="PANTHER" id="PTHR37313">
    <property type="entry name" value="UPF0749 PROTEIN RV1825"/>
    <property type="match status" value="1"/>
</dbReference>
<evidence type="ECO:0000313" key="4">
    <source>
        <dbReference type="EMBL" id="CEE01310.1"/>
    </source>
</evidence>
<name>A0A090J0G1_9BACI</name>
<dbReference type="GO" id="GO:0003723">
    <property type="term" value="F:RNA binding"/>
    <property type="evidence" value="ECO:0007669"/>
    <property type="project" value="UniProtKB-KW"/>
</dbReference>